<evidence type="ECO:0000259" key="5">
    <source>
        <dbReference type="PROSITE" id="PS50030"/>
    </source>
</evidence>
<dbReference type="SUPFAM" id="SSF144091">
    <property type="entry name" value="Rhomboid-like"/>
    <property type="match status" value="1"/>
</dbReference>
<proteinExistence type="predicted"/>
<protein>
    <submittedName>
        <fullName evidence="7">Ubiquitin-associated domain-containing protein 2-like</fullName>
    </submittedName>
</protein>
<dbReference type="InterPro" id="IPR009060">
    <property type="entry name" value="UBA-like_sf"/>
</dbReference>
<comment type="subcellular location">
    <subcellularLocation>
        <location evidence="1">Membrane</location>
        <topology evidence="1">Multi-pass membrane protein</topology>
    </subcellularLocation>
</comment>
<keyword evidence="4" id="KW-0472">Membrane</keyword>
<gene>
    <name evidence="7" type="primary">LOC106154856</name>
</gene>
<evidence type="ECO:0000313" key="6">
    <source>
        <dbReference type="Proteomes" id="UP000085678"/>
    </source>
</evidence>
<dbReference type="SMART" id="SM00165">
    <property type="entry name" value="UBA"/>
    <property type="match status" value="1"/>
</dbReference>
<evidence type="ECO:0000256" key="2">
    <source>
        <dbReference type="ARBA" id="ARBA00022692"/>
    </source>
</evidence>
<name>A0A1S3HIJ5_LINAN</name>
<dbReference type="RefSeq" id="XP_013384829.1">
    <property type="nucleotide sequence ID" value="XM_013529375.1"/>
</dbReference>
<dbReference type="InterPro" id="IPR015940">
    <property type="entry name" value="UBA"/>
</dbReference>
<dbReference type="Gene3D" id="1.10.8.10">
    <property type="entry name" value="DNA helicase RuvA subunit, C-terminal domain"/>
    <property type="match status" value="1"/>
</dbReference>
<dbReference type="STRING" id="7574.A0A1S3HIJ5"/>
<evidence type="ECO:0000256" key="3">
    <source>
        <dbReference type="ARBA" id="ARBA00022989"/>
    </source>
</evidence>
<dbReference type="OrthoDB" id="272778at2759"/>
<dbReference type="OMA" id="ANLLLHN"/>
<dbReference type="InterPro" id="IPR041928">
    <property type="entry name" value="UBA_UBAC2"/>
</dbReference>
<keyword evidence="6" id="KW-1185">Reference proteome</keyword>
<dbReference type="PROSITE" id="PS50030">
    <property type="entry name" value="UBA"/>
    <property type="match status" value="1"/>
</dbReference>
<dbReference type="PANTHER" id="PTHR43066:SF21">
    <property type="entry name" value="UBIQUITIN-ASSOCIATED DOMAIN-CONTAINING PROTEIN 2"/>
    <property type="match status" value="1"/>
</dbReference>
<evidence type="ECO:0000256" key="1">
    <source>
        <dbReference type="ARBA" id="ARBA00004141"/>
    </source>
</evidence>
<dbReference type="InterPro" id="IPR035952">
    <property type="entry name" value="Rhomboid-like_sf"/>
</dbReference>
<keyword evidence="3" id="KW-1133">Transmembrane helix</keyword>
<dbReference type="AlphaFoldDB" id="A0A1S3HIJ5"/>
<dbReference type="CDD" id="cd14305">
    <property type="entry name" value="UBA_UBAC2"/>
    <property type="match status" value="1"/>
</dbReference>
<dbReference type="GO" id="GO:0016020">
    <property type="term" value="C:membrane"/>
    <property type="evidence" value="ECO:0007669"/>
    <property type="project" value="UniProtKB-SubCell"/>
</dbReference>
<sequence>MFSTSRSVGFYHLPVSKVFVSSVIVTSLAVSLPLHHVRHLFVYTYQDIFDKLELWRLITSKLVFLDPKDLVCGAILIFYWRIFERKLGSQKYCSYLLATGFLASLLELAALYCCKKAELDLDSLPTGPLSFLFPLFVPFFCDIPRVAVTNILGIPVTGKTFTYILGFQIASTSVESVIVAGCGLISGLLYKANFLKIKDWFHVPNFVACIADKTLGRLVKTETVQQINTPLGATLELQRQQEIERLEEQLARQQFRQMRNMGGMAFQPRGAGIFGNLFDGGAQQGQGHNQPAPAVQEEQVRTLVEMGFVRENVIEALRATNNDVSMATNVLLHNS</sequence>
<dbReference type="GeneID" id="106154856"/>
<accession>A0A1S3HIJ5</accession>
<dbReference type="Proteomes" id="UP000085678">
    <property type="component" value="Unplaced"/>
</dbReference>
<evidence type="ECO:0000313" key="7">
    <source>
        <dbReference type="RefSeq" id="XP_013384829.1"/>
    </source>
</evidence>
<organism evidence="6 7">
    <name type="scientific">Lingula anatina</name>
    <name type="common">Brachiopod</name>
    <name type="synonym">Lingula unguis</name>
    <dbReference type="NCBI Taxonomy" id="7574"/>
    <lineage>
        <taxon>Eukaryota</taxon>
        <taxon>Metazoa</taxon>
        <taxon>Spiralia</taxon>
        <taxon>Lophotrochozoa</taxon>
        <taxon>Brachiopoda</taxon>
        <taxon>Linguliformea</taxon>
        <taxon>Lingulata</taxon>
        <taxon>Lingulida</taxon>
        <taxon>Linguloidea</taxon>
        <taxon>Lingulidae</taxon>
        <taxon>Lingula</taxon>
    </lineage>
</organism>
<dbReference type="GO" id="GO:0004252">
    <property type="term" value="F:serine-type endopeptidase activity"/>
    <property type="evidence" value="ECO:0007669"/>
    <property type="project" value="TreeGrafter"/>
</dbReference>
<keyword evidence="2" id="KW-0812">Transmembrane</keyword>
<dbReference type="KEGG" id="lak:106154856"/>
<dbReference type="PANTHER" id="PTHR43066">
    <property type="entry name" value="RHOMBOID-RELATED PROTEIN"/>
    <property type="match status" value="1"/>
</dbReference>
<reference evidence="7" key="1">
    <citation type="submission" date="2025-08" db="UniProtKB">
        <authorList>
            <consortium name="RefSeq"/>
        </authorList>
    </citation>
    <scope>IDENTIFICATION</scope>
    <source>
        <tissue evidence="7">Gonads</tissue>
    </source>
</reference>
<feature type="domain" description="UBA" evidence="5">
    <location>
        <begin position="294"/>
        <end position="334"/>
    </location>
</feature>
<dbReference type="Gene3D" id="1.20.1540.10">
    <property type="entry name" value="Rhomboid-like"/>
    <property type="match status" value="1"/>
</dbReference>
<dbReference type="SUPFAM" id="SSF46934">
    <property type="entry name" value="UBA-like"/>
    <property type="match status" value="1"/>
</dbReference>
<evidence type="ECO:0000256" key="4">
    <source>
        <dbReference type="ARBA" id="ARBA00023136"/>
    </source>
</evidence>
<dbReference type="InParanoid" id="A0A1S3HIJ5"/>
<dbReference type="Pfam" id="PF00627">
    <property type="entry name" value="UBA"/>
    <property type="match status" value="1"/>
</dbReference>